<evidence type="ECO:0000256" key="9">
    <source>
        <dbReference type="ARBA" id="ARBA00023242"/>
    </source>
</evidence>
<dbReference type="Gene3D" id="3.40.350.10">
    <property type="entry name" value="Creatinase/prolidase N-terminal domain"/>
    <property type="match status" value="1"/>
</dbReference>
<dbReference type="InterPro" id="IPR013953">
    <property type="entry name" value="FACT_SPT16_M"/>
</dbReference>
<dbReference type="GO" id="GO:0035101">
    <property type="term" value="C:FACT complex"/>
    <property type="evidence" value="ECO:0007669"/>
    <property type="project" value="UniProtKB-UniRule"/>
</dbReference>
<dbReference type="InterPro" id="IPR029149">
    <property type="entry name" value="Creatin/AminoP/Spt16_N"/>
</dbReference>
<dbReference type="PANTHER" id="PTHR13980">
    <property type="entry name" value="CDC68 RELATED"/>
    <property type="match status" value="1"/>
</dbReference>
<dbReference type="Proteomes" id="UP001515480">
    <property type="component" value="Unassembled WGS sequence"/>
</dbReference>
<keyword evidence="2 10" id="KW-0158">Chromosome</keyword>
<evidence type="ECO:0000256" key="4">
    <source>
        <dbReference type="ARBA" id="ARBA00022763"/>
    </source>
</evidence>
<evidence type="ECO:0000256" key="6">
    <source>
        <dbReference type="ARBA" id="ARBA00023054"/>
    </source>
</evidence>
<dbReference type="SMART" id="SM01285">
    <property type="entry name" value="FACT-Spt16_Nlob"/>
    <property type="match status" value="1"/>
</dbReference>
<evidence type="ECO:0000259" key="12">
    <source>
        <dbReference type="SMART" id="SM01285"/>
    </source>
</evidence>
<evidence type="ECO:0000256" key="10">
    <source>
        <dbReference type="RuleBase" id="RU367052"/>
    </source>
</evidence>
<dbReference type="Gene3D" id="2.30.29.150">
    <property type="match status" value="1"/>
</dbReference>
<feature type="domain" description="FACT complex subunit SPT16 N-terminal lobe" evidence="12">
    <location>
        <begin position="5"/>
        <end position="167"/>
    </location>
</feature>
<dbReference type="Pfam" id="PF14826">
    <property type="entry name" value="FACT-Spt16_Nlob"/>
    <property type="match status" value="1"/>
</dbReference>
<dbReference type="FunFam" id="2.30.29.30:FF:000017">
    <property type="entry name" value="FACT complex subunit SPT16"/>
    <property type="match status" value="1"/>
</dbReference>
<dbReference type="FunFam" id="2.30.29.150:FF:000004">
    <property type="entry name" value="FACT complex subunit SPT16"/>
    <property type="match status" value="1"/>
</dbReference>
<dbReference type="PANTHER" id="PTHR13980:SF15">
    <property type="entry name" value="FACT COMPLEX SUBUNIT SPT16"/>
    <property type="match status" value="1"/>
</dbReference>
<dbReference type="Gene3D" id="3.90.230.10">
    <property type="entry name" value="Creatinase/methionine aminopeptidase superfamily"/>
    <property type="match status" value="1"/>
</dbReference>
<protein>
    <recommendedName>
        <fullName evidence="10">FACT complex subunit</fullName>
    </recommendedName>
</protein>
<sequence>MAVTIDPVVFWERLSKLHKTWNTARETEGSVWKGTDALVIEAGESDEDRLYSKSQSLQTWLLGWEFPETILVVGNRAVHVLTSKKKVGHLEPLKTAENATLPLELLARDKTDNSANYASLVQAIRRSHAGAVVGTLLKEEPKGAFVGAFRDALKADGLEQLEIAPALCELLAVKDSTEQACVKRASIFSAVVMQKYLVQRIESVVDEEKKISHEQLAADTEDAFADPLKLNVKLSPELLESCYTPIIQSGGKFNLKPTAASNSDNLYYGAITCSLGARYKSYCSNVGRTYMINPTKHQEKTYKLLLELQAEAIAALKPGAKVSAAMTAVVNRIKSKAPHLEKLLTKNVGFGTGIEFKESFLPLNMKCETLVRPGMVFNVALGFENVEDKEATDKRGRTYAVFLADTVLVTETGAAEVYTDKAPKQWADVSYYLKDGDDDDEPAGGRRGEVEILDSRTRSSGRGASEKQDTSELLAGHQAELEAKMREEALAKVRAGTSNTAGPSVAADTPIAYRDANGYPAALKTNQTHVDGKAEALLVPINGRLVPFHISCIRSITKAEEGAYTHLRINFIVPVSTAASAQQMPKEADKDAHFIKELTFKAKNAVNLNNTFRLVKELRKRVTTREKQTAMEADLVVQEALQLIRTGKIHRLRDVNVRPNVGGKKAPGTLELHVNGLRFQAARGERLDLPFKNIKLAFFQPAEKEILVLMHFHLHNPIMIGKKKTKDVQFYVEIMEASYSLDNAHRSGFDPDELEEEQRERALRNRMNQEFQNFVRKVEEQAKDLEFDIPYRELGFHGVPPHNKSTSFIMPAVNALVELTEPPWFVCPLNDIEVAHFERVVMGLKNFDMVLVLKDFNQKPVQVSAINVQHLDALKTWLDSCNVKFYEGPANLNWGQIMKHINEIGLEGFYDDGGWKFLDMHGDSDDEDEEDPEDAESDFEPSGGSGSEEEESSDEDFSEVDSDEEGSDEASEGSLDSDESEGKDWDEMEQMAKEDDKRRGKYEGEEEGKPKSKKAKSKGEYSDDDEERPKKVAKSGSGGSMFGSKGSSSNAKPGSSKSGSSSKGLGKSSMR</sequence>
<evidence type="ECO:0000256" key="8">
    <source>
        <dbReference type="ARBA" id="ARBA00023204"/>
    </source>
</evidence>
<comment type="function">
    <text evidence="10">Component of the FACT complex, a general chromatin factor that acts to reorganize nucleosomes. The FACT complex is involved in multiple processes that require DNA as a template such as mRNA elongation, DNA replication and DNA repair. During transcription elongation the FACT complex acts as a histone chaperone that both destabilizes and restores nucleosomal structure. It facilitates the passage of RNA polymerase II and transcription by promoting the dissociation of one histone H2A-H2B dimer from the nucleosome, then subsequently promotes the reestablishment of the nucleosome following the passage of RNA polymerase II.</text>
</comment>
<comment type="subunit">
    <text evidence="10">Component of the FACT complex.</text>
</comment>
<keyword evidence="6" id="KW-0175">Coiled coil</keyword>
<dbReference type="InterPro" id="IPR048969">
    <property type="entry name" value="FACT_SPT16_C"/>
</dbReference>
<dbReference type="GO" id="GO:0006281">
    <property type="term" value="P:DNA repair"/>
    <property type="evidence" value="ECO:0007669"/>
    <property type="project" value="UniProtKB-UniRule"/>
</dbReference>
<dbReference type="GO" id="GO:0006260">
    <property type="term" value="P:DNA replication"/>
    <property type="evidence" value="ECO:0007669"/>
    <property type="project" value="UniProtKB-KW"/>
</dbReference>
<dbReference type="InterPro" id="IPR040258">
    <property type="entry name" value="Spt16"/>
</dbReference>
<dbReference type="Pfam" id="PF08644">
    <property type="entry name" value="SPT16"/>
    <property type="match status" value="1"/>
</dbReference>
<keyword evidence="5 10" id="KW-0805">Transcription regulation</keyword>
<dbReference type="Gene3D" id="2.30.29.210">
    <property type="entry name" value="FACT complex subunit Spt16p/Cdc68p"/>
    <property type="match status" value="1"/>
</dbReference>
<dbReference type="FunFam" id="3.90.230.10:FF:000005">
    <property type="entry name" value="FACT complex subunit spt16"/>
    <property type="match status" value="1"/>
</dbReference>
<accession>A0AB34K595</accession>
<dbReference type="InterPro" id="IPR029148">
    <property type="entry name" value="FACT-SPT16_Nlobe"/>
</dbReference>
<evidence type="ECO:0000259" key="14">
    <source>
        <dbReference type="SMART" id="SM01287"/>
    </source>
</evidence>
<evidence type="ECO:0000256" key="3">
    <source>
        <dbReference type="ARBA" id="ARBA00022705"/>
    </source>
</evidence>
<gene>
    <name evidence="15" type="ORF">AB1Y20_009890</name>
</gene>
<organism evidence="15 16">
    <name type="scientific">Prymnesium parvum</name>
    <name type="common">Toxic golden alga</name>
    <dbReference type="NCBI Taxonomy" id="97485"/>
    <lineage>
        <taxon>Eukaryota</taxon>
        <taxon>Haptista</taxon>
        <taxon>Haptophyta</taxon>
        <taxon>Prymnesiophyceae</taxon>
        <taxon>Prymnesiales</taxon>
        <taxon>Prymnesiaceae</taxon>
        <taxon>Prymnesium</taxon>
    </lineage>
</organism>
<dbReference type="AlphaFoldDB" id="A0AB34K595"/>
<dbReference type="SMART" id="SM01287">
    <property type="entry name" value="Rtt106"/>
    <property type="match status" value="1"/>
</dbReference>
<comment type="subcellular location">
    <subcellularLocation>
        <location evidence="10">Nucleus</location>
    </subcellularLocation>
    <subcellularLocation>
        <location evidence="10">Chromosome</location>
    </subcellularLocation>
</comment>
<dbReference type="SMART" id="SM01286">
    <property type="entry name" value="SPT16"/>
    <property type="match status" value="1"/>
</dbReference>
<evidence type="ECO:0000256" key="1">
    <source>
        <dbReference type="ARBA" id="ARBA00010779"/>
    </source>
</evidence>
<dbReference type="Gene3D" id="2.30.29.30">
    <property type="entry name" value="Pleckstrin-homology domain (PH domain)/Phosphotyrosine-binding domain (PTB)"/>
    <property type="match status" value="1"/>
</dbReference>
<dbReference type="InterPro" id="IPR013719">
    <property type="entry name" value="RTT106/SPT16-like_middle_dom"/>
</dbReference>
<dbReference type="InterPro" id="IPR033825">
    <property type="entry name" value="Spt16_M24"/>
</dbReference>
<dbReference type="Pfam" id="PF21091">
    <property type="entry name" value="SPT16_C"/>
    <property type="match status" value="1"/>
</dbReference>
<proteinExistence type="inferred from homology"/>
<dbReference type="Pfam" id="PF24824">
    <property type="entry name" value="PH_SPT16"/>
    <property type="match status" value="1"/>
</dbReference>
<dbReference type="FunFam" id="2.30.29.210:FF:000001">
    <property type="entry name" value="FACT complex subunit spt16"/>
    <property type="match status" value="1"/>
</dbReference>
<reference evidence="15 16" key="1">
    <citation type="journal article" date="2024" name="Science">
        <title>Giant polyketide synthase enzymes in the biosynthesis of giant marine polyether toxins.</title>
        <authorList>
            <person name="Fallon T.R."/>
            <person name="Shende V.V."/>
            <person name="Wierzbicki I.H."/>
            <person name="Pendleton A.L."/>
            <person name="Watervoot N.F."/>
            <person name="Auber R.P."/>
            <person name="Gonzalez D.J."/>
            <person name="Wisecaver J.H."/>
            <person name="Moore B.S."/>
        </authorList>
    </citation>
    <scope>NUCLEOTIDE SEQUENCE [LARGE SCALE GENOMIC DNA]</scope>
    <source>
        <strain evidence="15 16">12B1</strain>
    </source>
</reference>
<feature type="region of interest" description="Disordered" evidence="11">
    <location>
        <begin position="453"/>
        <end position="472"/>
    </location>
</feature>
<evidence type="ECO:0000256" key="7">
    <source>
        <dbReference type="ARBA" id="ARBA00023163"/>
    </source>
</evidence>
<feature type="compositionally biased region" description="Low complexity" evidence="11">
    <location>
        <begin position="1042"/>
        <end position="1071"/>
    </location>
</feature>
<comment type="similarity">
    <text evidence="1 10">Belongs to the peptidase M24 family. SPT16 subfamily.</text>
</comment>
<evidence type="ECO:0000256" key="5">
    <source>
        <dbReference type="ARBA" id="ARBA00023015"/>
    </source>
</evidence>
<keyword evidence="4 10" id="KW-0227">DNA damage</keyword>
<name>A0AB34K595_PRYPA</name>
<evidence type="ECO:0000256" key="2">
    <source>
        <dbReference type="ARBA" id="ARBA00022454"/>
    </source>
</evidence>
<dbReference type="GO" id="GO:0031491">
    <property type="term" value="F:nucleosome binding"/>
    <property type="evidence" value="ECO:0007669"/>
    <property type="project" value="TreeGrafter"/>
</dbReference>
<dbReference type="InterPro" id="IPR036005">
    <property type="entry name" value="Creatinase/aminopeptidase-like"/>
</dbReference>
<keyword evidence="8 10" id="KW-0234">DNA repair</keyword>
<dbReference type="SUPFAM" id="SSF55920">
    <property type="entry name" value="Creatinase/aminopeptidase"/>
    <property type="match status" value="1"/>
</dbReference>
<feature type="compositionally biased region" description="Basic and acidic residues" evidence="11">
    <location>
        <begin position="980"/>
        <end position="1010"/>
    </location>
</feature>
<evidence type="ECO:0000313" key="16">
    <source>
        <dbReference type="Proteomes" id="UP001515480"/>
    </source>
</evidence>
<keyword evidence="7 10" id="KW-0804">Transcription</keyword>
<evidence type="ECO:0000256" key="11">
    <source>
        <dbReference type="SAM" id="MobiDB-lite"/>
    </source>
</evidence>
<feature type="region of interest" description="Disordered" evidence="11">
    <location>
        <begin position="918"/>
        <end position="1071"/>
    </location>
</feature>
<keyword evidence="9 10" id="KW-0539">Nucleus</keyword>
<evidence type="ECO:0000259" key="13">
    <source>
        <dbReference type="SMART" id="SM01286"/>
    </source>
</evidence>
<evidence type="ECO:0000313" key="15">
    <source>
        <dbReference type="EMBL" id="KAL1528547.1"/>
    </source>
</evidence>
<keyword evidence="3 10" id="KW-0235">DNA replication</keyword>
<keyword evidence="16" id="KW-1185">Reference proteome</keyword>
<feature type="compositionally biased region" description="Acidic residues" evidence="11">
    <location>
        <begin position="947"/>
        <end position="979"/>
    </location>
</feature>
<dbReference type="EMBL" id="JBGBPQ010000002">
    <property type="protein sequence ID" value="KAL1528547.1"/>
    <property type="molecule type" value="Genomic_DNA"/>
</dbReference>
<feature type="domain" description="FACT complex subunit SPT16 middle" evidence="13">
    <location>
        <begin position="528"/>
        <end position="679"/>
    </location>
</feature>
<dbReference type="InterPro" id="IPR056595">
    <property type="entry name" value="Fact-SPT16_PH"/>
</dbReference>
<dbReference type="InterPro" id="IPR011993">
    <property type="entry name" value="PH-like_dom_sf"/>
</dbReference>
<comment type="caution">
    <text evidence="15">The sequence shown here is derived from an EMBL/GenBank/DDBJ whole genome shotgun (WGS) entry which is preliminary data.</text>
</comment>
<dbReference type="GO" id="GO:0006368">
    <property type="term" value="P:transcription elongation by RNA polymerase II"/>
    <property type="evidence" value="ECO:0007669"/>
    <property type="project" value="TreeGrafter"/>
</dbReference>
<dbReference type="CDD" id="cd01091">
    <property type="entry name" value="CDC68-like"/>
    <property type="match status" value="1"/>
</dbReference>
<feature type="domain" description="Histone chaperone RTT106/FACT complex subunit SPT16-like middle" evidence="14">
    <location>
        <begin position="796"/>
        <end position="888"/>
    </location>
</feature>
<dbReference type="GO" id="GO:0010468">
    <property type="term" value="P:regulation of gene expression"/>
    <property type="evidence" value="ECO:0007669"/>
    <property type="project" value="UniProtKB-ARBA"/>
</dbReference>
<dbReference type="Pfam" id="PF08512">
    <property type="entry name" value="Rttp106-like_middle"/>
    <property type="match status" value="1"/>
</dbReference>
<dbReference type="InterPro" id="IPR000994">
    <property type="entry name" value="Pept_M24"/>
</dbReference>
<feature type="compositionally biased region" description="Acidic residues" evidence="11">
    <location>
        <begin position="924"/>
        <end position="939"/>
    </location>
</feature>
<dbReference type="Pfam" id="PF00557">
    <property type="entry name" value="Peptidase_M24"/>
    <property type="match status" value="1"/>
</dbReference>